<dbReference type="AlphaFoldDB" id="A0A7J8R6D9"/>
<accession>A0A7J8R6D9</accession>
<dbReference type="InterPro" id="IPR040256">
    <property type="entry name" value="At4g02000-like"/>
</dbReference>
<proteinExistence type="predicted"/>
<dbReference type="PANTHER" id="PTHR31286">
    <property type="entry name" value="GLYCINE-RICH CELL WALL STRUCTURAL PROTEIN 1.8-LIKE"/>
    <property type="match status" value="1"/>
</dbReference>
<reference evidence="1 2" key="1">
    <citation type="journal article" date="2019" name="Genome Biol. Evol.">
        <title>Insights into the evolution of the New World diploid cottons (Gossypium, subgenus Houzingenia) based on genome sequencing.</title>
        <authorList>
            <person name="Grover C.E."/>
            <person name="Arick M.A. 2nd"/>
            <person name="Thrash A."/>
            <person name="Conover J.L."/>
            <person name="Sanders W.S."/>
            <person name="Peterson D.G."/>
            <person name="Frelichowski J.E."/>
            <person name="Scheffler J.A."/>
            <person name="Scheffler B.E."/>
            <person name="Wendel J.F."/>
        </authorList>
    </citation>
    <scope>NUCLEOTIDE SEQUENCE [LARGE SCALE GENOMIC DNA]</scope>
    <source>
        <strain evidence="1">27</strain>
        <tissue evidence="1">Leaf</tissue>
    </source>
</reference>
<protein>
    <recommendedName>
        <fullName evidence="3">DUF4283 domain-containing protein</fullName>
    </recommendedName>
</protein>
<dbReference type="EMBL" id="JABFAC010000003">
    <property type="protein sequence ID" value="MBA0609364.1"/>
    <property type="molecule type" value="Genomic_DNA"/>
</dbReference>
<organism evidence="1 2">
    <name type="scientific">Gossypium davidsonii</name>
    <name type="common">Davidson's cotton</name>
    <name type="synonym">Gossypium klotzschianum subsp. davidsonii</name>
    <dbReference type="NCBI Taxonomy" id="34287"/>
    <lineage>
        <taxon>Eukaryota</taxon>
        <taxon>Viridiplantae</taxon>
        <taxon>Streptophyta</taxon>
        <taxon>Embryophyta</taxon>
        <taxon>Tracheophyta</taxon>
        <taxon>Spermatophyta</taxon>
        <taxon>Magnoliopsida</taxon>
        <taxon>eudicotyledons</taxon>
        <taxon>Gunneridae</taxon>
        <taxon>Pentapetalae</taxon>
        <taxon>rosids</taxon>
        <taxon>malvids</taxon>
        <taxon>Malvales</taxon>
        <taxon>Malvaceae</taxon>
        <taxon>Malvoideae</taxon>
        <taxon>Gossypium</taxon>
    </lineage>
</organism>
<evidence type="ECO:0000313" key="1">
    <source>
        <dbReference type="EMBL" id="MBA0609364.1"/>
    </source>
</evidence>
<dbReference type="Proteomes" id="UP000593561">
    <property type="component" value="Unassembled WGS sequence"/>
</dbReference>
<sequence length="142" mass="15924">WIRIPNLQSSLYHKSILEEVRATVGKVVRIDDRTMNASRGRFARMAVLIDLKKPLITRIRGNGKIKVVEYESLHIVRFKCGIYAQTKDNCPRLVVDPKKSDGATASAGSSGTVPTLAKEDLAKKEAYGPWILVEPRKRPQPK</sequence>
<keyword evidence="2" id="KW-1185">Reference proteome</keyword>
<name>A0A7J8R6D9_GOSDV</name>
<evidence type="ECO:0008006" key="3">
    <source>
        <dbReference type="Google" id="ProtNLM"/>
    </source>
</evidence>
<evidence type="ECO:0000313" key="2">
    <source>
        <dbReference type="Proteomes" id="UP000593561"/>
    </source>
</evidence>
<gene>
    <name evidence="1" type="ORF">Godav_021427</name>
</gene>
<dbReference type="PANTHER" id="PTHR31286:SF99">
    <property type="entry name" value="DUF4283 DOMAIN-CONTAINING PROTEIN"/>
    <property type="match status" value="1"/>
</dbReference>
<feature type="non-terminal residue" evidence="1">
    <location>
        <position position="1"/>
    </location>
</feature>
<comment type="caution">
    <text evidence="1">The sequence shown here is derived from an EMBL/GenBank/DDBJ whole genome shotgun (WGS) entry which is preliminary data.</text>
</comment>